<reference evidence="2 3" key="1">
    <citation type="submission" date="2019-10" db="EMBL/GenBank/DDBJ databases">
        <title>Whole genome shotgun sequence of Acrocarpospora corrugata NBRC 13972.</title>
        <authorList>
            <person name="Ichikawa N."/>
            <person name="Kimura A."/>
            <person name="Kitahashi Y."/>
            <person name="Komaki H."/>
            <person name="Oguchi A."/>
        </authorList>
    </citation>
    <scope>NUCLEOTIDE SEQUENCE [LARGE SCALE GENOMIC DNA]</scope>
    <source>
        <strain evidence="2 3">NBRC 13972</strain>
    </source>
</reference>
<gene>
    <name evidence="2" type="ORF">Acor_81320</name>
</gene>
<accession>A0A5M3WFY8</accession>
<protein>
    <submittedName>
        <fullName evidence="2">Uncharacterized protein</fullName>
    </submittedName>
</protein>
<proteinExistence type="predicted"/>
<organism evidence="2 3">
    <name type="scientific">Acrocarpospora corrugata</name>
    <dbReference type="NCBI Taxonomy" id="35763"/>
    <lineage>
        <taxon>Bacteria</taxon>
        <taxon>Bacillati</taxon>
        <taxon>Actinomycetota</taxon>
        <taxon>Actinomycetes</taxon>
        <taxon>Streptosporangiales</taxon>
        <taxon>Streptosporangiaceae</taxon>
        <taxon>Acrocarpospora</taxon>
    </lineage>
</organism>
<dbReference type="Proteomes" id="UP000334990">
    <property type="component" value="Unassembled WGS sequence"/>
</dbReference>
<dbReference type="EMBL" id="BLAD01000127">
    <property type="protein sequence ID" value="GES06063.1"/>
    <property type="molecule type" value="Genomic_DNA"/>
</dbReference>
<keyword evidence="3" id="KW-1185">Reference proteome</keyword>
<sequence length="96" mass="10574">MLPVRLGQPPAAEGALADLVPERALRERLAAAARLVGLHAAPPQMHDLTERRDPGQLSEQALQQRGTAAPEPSYKDHRLSVRHEHDPRSGYGTCRR</sequence>
<feature type="region of interest" description="Disordered" evidence="1">
    <location>
        <begin position="39"/>
        <end position="96"/>
    </location>
</feature>
<evidence type="ECO:0000313" key="2">
    <source>
        <dbReference type="EMBL" id="GES06063.1"/>
    </source>
</evidence>
<comment type="caution">
    <text evidence="2">The sequence shown here is derived from an EMBL/GenBank/DDBJ whole genome shotgun (WGS) entry which is preliminary data.</text>
</comment>
<feature type="compositionally biased region" description="Polar residues" evidence="1">
    <location>
        <begin position="57"/>
        <end position="66"/>
    </location>
</feature>
<dbReference type="AlphaFoldDB" id="A0A5M3WFY8"/>
<evidence type="ECO:0000313" key="3">
    <source>
        <dbReference type="Proteomes" id="UP000334990"/>
    </source>
</evidence>
<feature type="compositionally biased region" description="Basic and acidic residues" evidence="1">
    <location>
        <begin position="73"/>
        <end position="88"/>
    </location>
</feature>
<evidence type="ECO:0000256" key="1">
    <source>
        <dbReference type="SAM" id="MobiDB-lite"/>
    </source>
</evidence>
<name>A0A5M3WFY8_9ACTN</name>